<keyword evidence="2" id="KW-0444">Lipid biosynthesis</keyword>
<dbReference type="SUPFAM" id="SSF51395">
    <property type="entry name" value="FMN-linked oxidoreductases"/>
    <property type="match status" value="1"/>
</dbReference>
<dbReference type="GO" id="GO:0047294">
    <property type="term" value="F:phosphoglycerol geranylgeranyltransferase activity"/>
    <property type="evidence" value="ECO:0007669"/>
    <property type="project" value="UniProtKB-UniRule"/>
</dbReference>
<dbReference type="EMBL" id="LHXX01000066">
    <property type="protein sequence ID" value="KXB01090.1"/>
    <property type="molecule type" value="Genomic_DNA"/>
</dbReference>
<dbReference type="NCBIfam" id="TIGR01768">
    <property type="entry name" value="GGGP-family"/>
    <property type="match status" value="1"/>
</dbReference>
<name>A0A133V3S6_9EURY</name>
<evidence type="ECO:0000256" key="6">
    <source>
        <dbReference type="ARBA" id="ARBA00023098"/>
    </source>
</evidence>
<dbReference type="GO" id="GO:0120536">
    <property type="term" value="F:heptaprenylglyceryl phosphate synthase activity"/>
    <property type="evidence" value="ECO:0007669"/>
    <property type="project" value="UniProtKB-ARBA"/>
</dbReference>
<organism evidence="11 12">
    <name type="scientific">candidate division MSBL1 archaeon SCGC-AAA261D19</name>
    <dbReference type="NCBI Taxonomy" id="1698273"/>
    <lineage>
        <taxon>Archaea</taxon>
        <taxon>Methanobacteriati</taxon>
        <taxon>Methanobacteriota</taxon>
        <taxon>candidate division MSBL1</taxon>
    </lineage>
</organism>
<sequence length="177" mass="18769">MSVKKYLDKTIENDGAVHLTLIDPDKQEPETAGEIAKIAATAGTDGIMVGGSSRAKGKILDETANHIKSNVEIPIILFPANELGISKYADAIFFMSLLNSTDPYYITGAQRLGAPKVKKYGLEPIPMGYLIMEPGGAAGRVGKADPIPRKDIASAAHYALAAQYLGMDLVYLESGSG</sequence>
<evidence type="ECO:0000256" key="4">
    <source>
        <dbReference type="ARBA" id="ARBA00022723"/>
    </source>
</evidence>
<dbReference type="PANTHER" id="PTHR40029:SF2">
    <property type="entry name" value="HEPTAPRENYLGLYCERYL PHOSPHATE SYNTHASE"/>
    <property type="match status" value="1"/>
</dbReference>
<reference evidence="11 12" key="1">
    <citation type="journal article" date="2016" name="Sci. Rep.">
        <title>Metabolic traits of an uncultured archaeal lineage -MSBL1- from brine pools of the Red Sea.</title>
        <authorList>
            <person name="Mwirichia R."/>
            <person name="Alam I."/>
            <person name="Rashid M."/>
            <person name="Vinu M."/>
            <person name="Ba-Alawi W."/>
            <person name="Anthony Kamau A."/>
            <person name="Kamanda Ngugi D."/>
            <person name="Goker M."/>
            <person name="Klenk H.P."/>
            <person name="Bajic V."/>
            <person name="Stingl U."/>
        </authorList>
    </citation>
    <scope>NUCLEOTIDE SEQUENCE [LARGE SCALE GENOMIC DNA]</scope>
    <source>
        <strain evidence="11">SCGC-AAA261D19</strain>
    </source>
</reference>
<evidence type="ECO:0000313" key="12">
    <source>
        <dbReference type="Proteomes" id="UP000070400"/>
    </source>
</evidence>
<accession>A0A133V3S6</accession>
<dbReference type="InterPro" id="IPR038597">
    <property type="entry name" value="GGGP/HepGP_synthase_sf"/>
</dbReference>
<evidence type="ECO:0000313" key="11">
    <source>
        <dbReference type="EMBL" id="KXB01090.1"/>
    </source>
</evidence>
<dbReference type="PANTHER" id="PTHR40029">
    <property type="match status" value="1"/>
</dbReference>
<dbReference type="InterPro" id="IPR039074">
    <property type="entry name" value="GGGP/HepGP_synthase_I"/>
</dbReference>
<proteinExistence type="predicted"/>
<evidence type="ECO:0000256" key="8">
    <source>
        <dbReference type="ARBA" id="ARBA00023264"/>
    </source>
</evidence>
<gene>
    <name evidence="11" type="ORF">AKJ43_03675</name>
</gene>
<dbReference type="InterPro" id="IPR010946">
    <property type="entry name" value="GGGP_synth"/>
</dbReference>
<evidence type="ECO:0000256" key="2">
    <source>
        <dbReference type="ARBA" id="ARBA00022516"/>
    </source>
</evidence>
<protein>
    <recommendedName>
        <fullName evidence="1 10">Phosphoglycerol geranylgeranyltransferase</fullName>
        <ecNumber evidence="1 10">2.5.1.41</ecNumber>
    </recommendedName>
</protein>
<evidence type="ECO:0000256" key="7">
    <source>
        <dbReference type="ARBA" id="ARBA00023209"/>
    </source>
</evidence>
<comment type="caution">
    <text evidence="11">The sequence shown here is derived from an EMBL/GenBank/DDBJ whole genome shotgun (WGS) entry which is preliminary data.</text>
</comment>
<dbReference type="Pfam" id="PF01884">
    <property type="entry name" value="PcrB"/>
    <property type="match status" value="1"/>
</dbReference>
<dbReference type="AlphaFoldDB" id="A0A133V3S6"/>
<evidence type="ECO:0000256" key="5">
    <source>
        <dbReference type="ARBA" id="ARBA00022842"/>
    </source>
</evidence>
<dbReference type="InterPro" id="IPR008205">
    <property type="entry name" value="GGGP_HepGP_synthase"/>
</dbReference>
<dbReference type="Proteomes" id="UP000070400">
    <property type="component" value="Unassembled WGS sequence"/>
</dbReference>
<keyword evidence="4" id="KW-0479">Metal-binding</keyword>
<evidence type="ECO:0000256" key="3">
    <source>
        <dbReference type="ARBA" id="ARBA00022679"/>
    </source>
</evidence>
<keyword evidence="5" id="KW-0460">Magnesium</keyword>
<evidence type="ECO:0000256" key="9">
    <source>
        <dbReference type="ARBA" id="ARBA00047288"/>
    </source>
</evidence>
<dbReference type="Gene3D" id="3.20.20.390">
    <property type="entry name" value="FMN-linked oxidoreductases"/>
    <property type="match status" value="1"/>
</dbReference>
<comment type="catalytic activity">
    <reaction evidence="9">
        <text>sn-glycerol 1-phosphate + (2E,6E,10E)-geranylgeranyl diphosphate = sn-3-O-(geranylgeranyl)glycerol 1-phosphate + diphosphate</text>
        <dbReference type="Rhea" id="RHEA:23404"/>
        <dbReference type="ChEBI" id="CHEBI:33019"/>
        <dbReference type="ChEBI" id="CHEBI:57677"/>
        <dbReference type="ChEBI" id="CHEBI:57685"/>
        <dbReference type="ChEBI" id="CHEBI:58756"/>
        <dbReference type="EC" id="2.5.1.41"/>
    </reaction>
</comment>
<keyword evidence="7" id="KW-0594">Phospholipid biosynthesis</keyword>
<evidence type="ECO:0000256" key="10">
    <source>
        <dbReference type="NCBIfam" id="TIGR01769"/>
    </source>
</evidence>
<dbReference type="GO" id="GO:0046474">
    <property type="term" value="P:glycerophospholipid biosynthetic process"/>
    <property type="evidence" value="ECO:0007669"/>
    <property type="project" value="UniProtKB-ARBA"/>
</dbReference>
<feature type="non-terminal residue" evidence="11">
    <location>
        <position position="177"/>
    </location>
</feature>
<evidence type="ECO:0000256" key="1">
    <source>
        <dbReference type="ARBA" id="ARBA00012676"/>
    </source>
</evidence>
<keyword evidence="6" id="KW-0443">Lipid metabolism</keyword>
<keyword evidence="3" id="KW-0808">Transferase</keyword>
<dbReference type="EC" id="2.5.1.41" evidence="1 10"/>
<dbReference type="GO" id="GO:0005737">
    <property type="term" value="C:cytoplasm"/>
    <property type="evidence" value="ECO:0007669"/>
    <property type="project" value="InterPro"/>
</dbReference>
<keyword evidence="12" id="KW-1185">Reference proteome</keyword>
<keyword evidence="8" id="KW-1208">Phospholipid metabolism</keyword>
<dbReference type="NCBIfam" id="TIGR01769">
    <property type="entry name" value="GGGP"/>
    <property type="match status" value="1"/>
</dbReference>
<dbReference type="GO" id="GO:0000287">
    <property type="term" value="F:magnesium ion binding"/>
    <property type="evidence" value="ECO:0007669"/>
    <property type="project" value="InterPro"/>
</dbReference>